<evidence type="ECO:0000313" key="4">
    <source>
        <dbReference type="Proteomes" id="UP001055420"/>
    </source>
</evidence>
<keyword evidence="1" id="KW-0732">Signal</keyword>
<protein>
    <submittedName>
        <fullName evidence="3">T9SS type A sorting domain-containing protein</fullName>
    </submittedName>
</protein>
<reference evidence="3" key="1">
    <citation type="submission" date="2022-06" db="EMBL/GenBank/DDBJ databases">
        <title>Novel species in genus Dyadobacter.</title>
        <authorList>
            <person name="Ma C."/>
        </authorList>
    </citation>
    <scope>NUCLEOTIDE SEQUENCE</scope>
    <source>
        <strain evidence="3">CY22</strain>
    </source>
</reference>
<gene>
    <name evidence="3" type="ORF">NFI80_05490</name>
</gene>
<dbReference type="InterPro" id="IPR026444">
    <property type="entry name" value="Secre_tail"/>
</dbReference>
<dbReference type="NCBIfam" id="TIGR04183">
    <property type="entry name" value="Por_Secre_tail"/>
    <property type="match status" value="1"/>
</dbReference>
<dbReference type="EMBL" id="CP098805">
    <property type="protein sequence ID" value="USJ32193.1"/>
    <property type="molecule type" value="Genomic_DNA"/>
</dbReference>
<evidence type="ECO:0000313" key="3">
    <source>
        <dbReference type="EMBL" id="USJ32193.1"/>
    </source>
</evidence>
<dbReference type="Pfam" id="PF18962">
    <property type="entry name" value="Por_Secre_tail"/>
    <property type="match status" value="1"/>
</dbReference>
<keyword evidence="4" id="KW-1185">Reference proteome</keyword>
<proteinExistence type="predicted"/>
<dbReference type="Proteomes" id="UP001055420">
    <property type="component" value="Chromosome"/>
</dbReference>
<feature type="signal peptide" evidence="1">
    <location>
        <begin position="1"/>
        <end position="18"/>
    </location>
</feature>
<feature type="chain" id="PRO_5046093375" evidence="1">
    <location>
        <begin position="19"/>
        <end position="1684"/>
    </location>
</feature>
<organism evidence="3 4">
    <name type="scientific">Dyadobacter chenhuakuii</name>
    <dbReference type="NCBI Taxonomy" id="2909339"/>
    <lineage>
        <taxon>Bacteria</taxon>
        <taxon>Pseudomonadati</taxon>
        <taxon>Bacteroidota</taxon>
        <taxon>Cytophagia</taxon>
        <taxon>Cytophagales</taxon>
        <taxon>Spirosomataceae</taxon>
        <taxon>Dyadobacter</taxon>
    </lineage>
</organism>
<name>A0ABY4XQ29_9BACT</name>
<feature type="domain" description="Secretion system C-terminal sorting" evidence="2">
    <location>
        <begin position="1607"/>
        <end position="1675"/>
    </location>
</feature>
<sequence length="1684" mass="174320">MKLLQKLIFASGLLGLMAATSDDALRKNQLAVASQVYCGIKPGTNEPLKWTHDEFLGNVGGKPVYTIIHQNRIYIRWDGNPDQSRKNEAFENTAILLHMDNNKFPNNTEGNRVVNACINSIDPSTMGNNYLGTQQGNMIPCNNKPITDGLMLGTYKGGDGVRTFQYAIIKDGLLRVNFHRETNGYSRDAISMGLIRQTLEGENGSFMNPNMGFSLNYNEVLSCFWNELPKNPDSVVNPEPNCPGGPTLGTITNISQTALRFSYSGNGIPNIDWRIKSGNNVLRSGKTGNLSSTNVDISFGSMAAGNYTLEIEGGDCASSVSSQAFTINQANCPSGPSISNVRNVSPTGITVDFNGSGVPNLTWRVKQSGNVVRNGKTGNLSSNSASISFNSLGAGTYSIEIEGGDCLSSVSTSNFTVVPGSCPGGPSLGTISNISASGLRFQFDGNGVPNITWRIKSGADVVRNGKTPGLTSSLVDISFATLGGGTYTLEIEGGDCISTVSSKTFSIGSTNCASGPSISGITNVSATGLTFNFNGVGVSTVTWRVKQNGNTVASGKTGTLSSNSAAITFGSLGAGGYTLEIEGGNCTSAVSSSNFTVSTPNCASGPAISGLRNVSASGLTVDFNAVGVSNITWRVKQSGNVIRNGKTGNLGSNSAALSFATLGAGTYSLEIEGGDCVSSVSSSNFTINPGTCPGGPTLGTISNISASGLRFQFDGNGVPNITWRIKSGADVVRNGKTPGLTSSLVDISFATLAGGNYTLEIEGGDCISTVSSRTFSVGSTNCASGPSISGITGVSATGLTFNFNGVGVSTVTWRVKLNGNTVANGKTGTLSSNSAAITFASLAAGNYSLEIEGGNCTSAVSASNFTIAIPNCASGPAISGLRNVSASGLTVDFNAVGVSNITWRVKQSGNIIRNGKTGNLTSNSAALSFATLGAGTYSLEIEGGNCISSVSSSNFTINAGTCPGGPTLGTISNISASGLRFQFDGNGVPNITWRIKSGADVVRNGKTPGLTSSLVDISFATLGGGTYTLEIEGGDCVSTVSSKTFSIGSTNCASGPSISGITNVSATSLTFNFNGVGVSTVTWRVKLSGNVVASGKTGTLSSNSAAITFASLAAGNYSLEIEGGNCTSTVSTSNFTVATPNCASGPSISGLRNVSASGLTVDFNGVGVPNITWRVKQSGNVIRNGKTGNLTSNSAALTFATLGAGTYSLEIQGGDCVSTVSTSNFTINAGTCPGGPTLGTISNISASGLRFQFDGNGVPNITWRIKSGADVVRNGKTPGLTSSLVDISFAALGGGTYTLEIEGGDCISTVSSKTFSIGSTNCASGPTISGIANVSATGLTVNFNGVGVSSVTWRIKQGGAIVANGTTGNLSSNSAAITFAALNAGSYSLEIQGGNCVSTVSSSTFNVTTVDNRLPCEYGPILKSVYNQTETGLIFNFHGNNVSSIDWKIMQGNTVMRSARVNLTSDRPQISFAALERGDYTLQIEGGSCKSTVQTMAFKIDAVLPIYIARFAAAPAEEGVELSWNVTDEQNGKGFEVIRYDNQVKVPNVIGELPLSDKRVGEYKFVDKSPVYGNNYYQLKMVDRDGKFLSSRIVTVRYEAITGAFVSPNPVRDVVNVEFISKSAGKGRVETYNISGIKLNSAEQDVVEGKNTLPLNVTGLNEGHYFLKVYYGNQEMNMRFFKVR</sequence>
<dbReference type="RefSeq" id="WP_235164618.1">
    <property type="nucleotide sequence ID" value="NZ_CP098805.1"/>
</dbReference>
<evidence type="ECO:0000259" key="2">
    <source>
        <dbReference type="Pfam" id="PF18962"/>
    </source>
</evidence>
<evidence type="ECO:0000256" key="1">
    <source>
        <dbReference type="SAM" id="SignalP"/>
    </source>
</evidence>
<accession>A0ABY4XQ29</accession>